<accession>A0AAE1B4B6</accession>
<protein>
    <submittedName>
        <fullName evidence="1">Uncharacterized protein</fullName>
    </submittedName>
</protein>
<keyword evidence="2" id="KW-1185">Reference proteome</keyword>
<comment type="caution">
    <text evidence="1">The sequence shown here is derived from an EMBL/GenBank/DDBJ whole genome shotgun (WGS) entry which is preliminary data.</text>
</comment>
<organism evidence="1 2">
    <name type="scientific">Elysia crispata</name>
    <name type="common">lettuce slug</name>
    <dbReference type="NCBI Taxonomy" id="231223"/>
    <lineage>
        <taxon>Eukaryota</taxon>
        <taxon>Metazoa</taxon>
        <taxon>Spiralia</taxon>
        <taxon>Lophotrochozoa</taxon>
        <taxon>Mollusca</taxon>
        <taxon>Gastropoda</taxon>
        <taxon>Heterobranchia</taxon>
        <taxon>Euthyneura</taxon>
        <taxon>Panpulmonata</taxon>
        <taxon>Sacoglossa</taxon>
        <taxon>Placobranchoidea</taxon>
        <taxon>Plakobranchidae</taxon>
        <taxon>Elysia</taxon>
    </lineage>
</organism>
<gene>
    <name evidence="1" type="ORF">RRG08_058333</name>
</gene>
<evidence type="ECO:0000313" key="2">
    <source>
        <dbReference type="Proteomes" id="UP001283361"/>
    </source>
</evidence>
<dbReference type="AlphaFoldDB" id="A0AAE1B4B6"/>
<sequence length="58" mass="6724">MYQALMWYGNPTGRFHNSHLLGKFAIRNQTSNAEPEHTLSSYLMAHDTENVFDSNHKD</sequence>
<evidence type="ECO:0000313" key="1">
    <source>
        <dbReference type="EMBL" id="KAK3798656.1"/>
    </source>
</evidence>
<reference evidence="1" key="1">
    <citation type="journal article" date="2023" name="G3 (Bethesda)">
        <title>A reference genome for the long-term kleptoplast-retaining sea slug Elysia crispata morphotype clarki.</title>
        <authorList>
            <person name="Eastman K.E."/>
            <person name="Pendleton A.L."/>
            <person name="Shaikh M.A."/>
            <person name="Suttiyut T."/>
            <person name="Ogas R."/>
            <person name="Tomko P."/>
            <person name="Gavelis G."/>
            <person name="Widhalm J.R."/>
            <person name="Wisecaver J.H."/>
        </authorList>
    </citation>
    <scope>NUCLEOTIDE SEQUENCE</scope>
    <source>
        <strain evidence="1">ECLA1</strain>
    </source>
</reference>
<dbReference type="EMBL" id="JAWDGP010000645">
    <property type="protein sequence ID" value="KAK3798656.1"/>
    <property type="molecule type" value="Genomic_DNA"/>
</dbReference>
<name>A0AAE1B4B6_9GAST</name>
<proteinExistence type="predicted"/>
<dbReference type="Proteomes" id="UP001283361">
    <property type="component" value="Unassembled WGS sequence"/>
</dbReference>